<accession>A0A644VXT1</accession>
<protein>
    <submittedName>
        <fullName evidence="1">Uncharacterized protein</fullName>
    </submittedName>
</protein>
<evidence type="ECO:0000313" key="1">
    <source>
        <dbReference type="EMBL" id="MPL96107.1"/>
    </source>
</evidence>
<name>A0A644VXT1_9ZZZZ</name>
<dbReference type="AlphaFoldDB" id="A0A644VXT1"/>
<organism evidence="1">
    <name type="scientific">bioreactor metagenome</name>
    <dbReference type="NCBI Taxonomy" id="1076179"/>
    <lineage>
        <taxon>unclassified sequences</taxon>
        <taxon>metagenomes</taxon>
        <taxon>ecological metagenomes</taxon>
    </lineage>
</organism>
<dbReference type="EMBL" id="VSSQ01000495">
    <property type="protein sequence ID" value="MPL96107.1"/>
    <property type="molecule type" value="Genomic_DNA"/>
</dbReference>
<dbReference type="InterPro" id="IPR037012">
    <property type="entry name" value="NanQ/TabA/YiaL_sf"/>
</dbReference>
<comment type="caution">
    <text evidence="1">The sequence shown here is derived from an EMBL/GenBank/DDBJ whole genome shotgun (WGS) entry which is preliminary data.</text>
</comment>
<dbReference type="Pfam" id="PF04074">
    <property type="entry name" value="DUF386"/>
    <property type="match status" value="1"/>
</dbReference>
<reference evidence="1" key="1">
    <citation type="submission" date="2019-08" db="EMBL/GenBank/DDBJ databases">
        <authorList>
            <person name="Kucharzyk K."/>
            <person name="Murdoch R.W."/>
            <person name="Higgins S."/>
            <person name="Loffler F."/>
        </authorList>
    </citation>
    <scope>NUCLEOTIDE SEQUENCE</scope>
</reference>
<dbReference type="Gene3D" id="2.60.120.370">
    <property type="entry name" value="YhcH/YjgK/YiaL"/>
    <property type="match status" value="1"/>
</dbReference>
<dbReference type="SUPFAM" id="SSF51197">
    <property type="entry name" value="Clavaminate synthase-like"/>
    <property type="match status" value="1"/>
</dbReference>
<gene>
    <name evidence="1" type="ORF">SDC9_42282</name>
</gene>
<sequence length="143" mass="15716">MIHDSLSNLMQYAPILDGIDQITNVLGNAYEDGTYEIGRLLVKVESYVPSTFSGSFRAHESAATVVVMLEGEELFGLTYSERCKGVARDEKGWLAIDDSPIKAVVTAKKGMFTLFLPREPYALGIACTNSPSVVRRMIIVLQP</sequence>
<dbReference type="InterPro" id="IPR004375">
    <property type="entry name" value="NanQ/TabA/YiaL"/>
</dbReference>
<proteinExistence type="predicted"/>